<dbReference type="EMBL" id="DS985248">
    <property type="protein sequence ID" value="EDV22686.1"/>
    <property type="molecule type" value="Genomic_DNA"/>
</dbReference>
<name>B3S2V6_TRIAD</name>
<protein>
    <recommendedName>
        <fullName evidence="5">Charged multivesicular body protein 3</fullName>
    </recommendedName>
</protein>
<proteinExistence type="inferred from homology"/>
<evidence type="ECO:0008006" key="5">
    <source>
        <dbReference type="Google" id="ProtNLM"/>
    </source>
</evidence>
<dbReference type="Pfam" id="PF03357">
    <property type="entry name" value="Snf7"/>
    <property type="match status" value="1"/>
</dbReference>
<dbReference type="eggNOG" id="KOG3229">
    <property type="taxonomic scope" value="Eukaryota"/>
</dbReference>
<evidence type="ECO:0000313" key="3">
    <source>
        <dbReference type="EMBL" id="EDV22686.1"/>
    </source>
</evidence>
<dbReference type="STRING" id="10228.B3S2V6"/>
<feature type="compositionally biased region" description="Acidic residues" evidence="2">
    <location>
        <begin position="191"/>
        <end position="209"/>
    </location>
</feature>
<feature type="compositionally biased region" description="Basic and acidic residues" evidence="2">
    <location>
        <begin position="210"/>
        <end position="221"/>
    </location>
</feature>
<dbReference type="Proteomes" id="UP000009022">
    <property type="component" value="Unassembled WGS sequence"/>
</dbReference>
<dbReference type="InterPro" id="IPR005024">
    <property type="entry name" value="Snf7_fam"/>
</dbReference>
<reference evidence="3 4" key="1">
    <citation type="journal article" date="2008" name="Nature">
        <title>The Trichoplax genome and the nature of placozoans.</title>
        <authorList>
            <person name="Srivastava M."/>
            <person name="Begovic E."/>
            <person name="Chapman J."/>
            <person name="Putnam N.H."/>
            <person name="Hellsten U."/>
            <person name="Kawashima T."/>
            <person name="Kuo A."/>
            <person name="Mitros T."/>
            <person name="Salamov A."/>
            <person name="Carpenter M.L."/>
            <person name="Signorovitch A.Y."/>
            <person name="Moreno M.A."/>
            <person name="Kamm K."/>
            <person name="Grimwood J."/>
            <person name="Schmutz J."/>
            <person name="Shapiro H."/>
            <person name="Grigoriev I.V."/>
            <person name="Buss L.W."/>
            <person name="Schierwater B."/>
            <person name="Dellaporta S.L."/>
            <person name="Rokhsar D.S."/>
        </authorList>
    </citation>
    <scope>NUCLEOTIDE SEQUENCE [LARGE SCALE GENOMIC DNA]</scope>
    <source>
        <strain evidence="3 4">Grell-BS-1999</strain>
    </source>
</reference>
<dbReference type="RefSeq" id="XP_002114552.1">
    <property type="nucleotide sequence ID" value="XM_002114516.1"/>
</dbReference>
<dbReference type="HOGENOM" id="CLU_069208_0_1_1"/>
<organism evidence="3 4">
    <name type="scientific">Trichoplax adhaerens</name>
    <name type="common">Trichoplax reptans</name>
    <dbReference type="NCBI Taxonomy" id="10228"/>
    <lineage>
        <taxon>Eukaryota</taxon>
        <taxon>Metazoa</taxon>
        <taxon>Placozoa</taxon>
        <taxon>Uniplacotomia</taxon>
        <taxon>Trichoplacea</taxon>
        <taxon>Trichoplacidae</taxon>
        <taxon>Trichoplax</taxon>
    </lineage>
</organism>
<dbReference type="FunCoup" id="B3S2V6">
    <property type="interactions" value="1906"/>
</dbReference>
<dbReference type="GO" id="GO:0005771">
    <property type="term" value="C:multivesicular body"/>
    <property type="evidence" value="ECO:0000318"/>
    <property type="project" value="GO_Central"/>
</dbReference>
<evidence type="ECO:0000313" key="4">
    <source>
        <dbReference type="Proteomes" id="UP000009022"/>
    </source>
</evidence>
<keyword evidence="4" id="KW-1185">Reference proteome</keyword>
<dbReference type="InParanoid" id="B3S2V6"/>
<dbReference type="CTD" id="6755935"/>
<dbReference type="OrthoDB" id="2329734at2759"/>
<dbReference type="AlphaFoldDB" id="B3S2V6"/>
<comment type="similarity">
    <text evidence="1">Belongs to the SNF7 family.</text>
</comment>
<sequence>MGLFGKSPPPKTPREQVREWSSKIRKEMRVIDRQIRSIDMEKQKVVKSLKDAAKRNQRDVCTVLAKEIIHSRKAVSKLYAAKAQLNSVDMHMKNQLATVRIAGSIEKSTEVMKYMNALVRLPEISATMREMSQEMTKAGIMEEMMDDAMTMDDDEEVEEAASDEVDKILFEITDGQLGKAQTAVEPLPEATSDDANQEVDAERFEEEQAEMQRRLEALRST</sequence>
<evidence type="ECO:0000256" key="1">
    <source>
        <dbReference type="ARBA" id="ARBA00006190"/>
    </source>
</evidence>
<dbReference type="GO" id="GO:0032509">
    <property type="term" value="P:endosome transport via multivesicular body sorting pathway"/>
    <property type="evidence" value="ECO:0000318"/>
    <property type="project" value="GO_Central"/>
</dbReference>
<dbReference type="GO" id="GO:0045324">
    <property type="term" value="P:late endosome to vacuole transport"/>
    <property type="evidence" value="ECO:0000318"/>
    <property type="project" value="GO_Central"/>
</dbReference>
<dbReference type="PhylomeDB" id="B3S2V6"/>
<dbReference type="GO" id="GO:0015031">
    <property type="term" value="P:protein transport"/>
    <property type="evidence" value="ECO:0000318"/>
    <property type="project" value="GO_Central"/>
</dbReference>
<dbReference type="GeneID" id="6755935"/>
<dbReference type="PANTHER" id="PTHR10476">
    <property type="entry name" value="CHARGED MULTIVESICULAR BODY PROTEIN"/>
    <property type="match status" value="1"/>
</dbReference>
<feature type="region of interest" description="Disordered" evidence="2">
    <location>
        <begin position="1"/>
        <end position="20"/>
    </location>
</feature>
<dbReference type="Gene3D" id="6.10.140.1230">
    <property type="match status" value="1"/>
</dbReference>
<accession>B3S2V6</accession>
<feature type="region of interest" description="Disordered" evidence="2">
    <location>
        <begin position="179"/>
        <end position="221"/>
    </location>
</feature>
<dbReference type="GO" id="GO:0000815">
    <property type="term" value="C:ESCRT III complex"/>
    <property type="evidence" value="ECO:0000318"/>
    <property type="project" value="GO_Central"/>
</dbReference>
<dbReference type="OMA" id="KILWEVT"/>
<evidence type="ECO:0000256" key="2">
    <source>
        <dbReference type="SAM" id="MobiDB-lite"/>
    </source>
</evidence>
<dbReference type="KEGG" id="tad:TRIADDRAFT_50591"/>
<gene>
    <name evidence="3" type="ORF">TRIADDRAFT_50591</name>
</gene>